<keyword evidence="2" id="KW-0732">Signal</keyword>
<dbReference type="HOGENOM" id="CLU_578050_0_0_1"/>
<keyword evidence="5" id="KW-1185">Reference proteome</keyword>
<feature type="region of interest" description="Disordered" evidence="1">
    <location>
        <begin position="87"/>
        <end position="108"/>
    </location>
</feature>
<feature type="signal peptide" evidence="2">
    <location>
        <begin position="1"/>
        <end position="18"/>
    </location>
</feature>
<organism evidence="4 5">
    <name type="scientific">Hyaloperonospora arabidopsidis (strain Emoy2)</name>
    <name type="common">Downy mildew agent</name>
    <name type="synonym">Peronospora arabidopsidis</name>
    <dbReference type="NCBI Taxonomy" id="559515"/>
    <lineage>
        <taxon>Eukaryota</taxon>
        <taxon>Sar</taxon>
        <taxon>Stramenopiles</taxon>
        <taxon>Oomycota</taxon>
        <taxon>Peronosporomycetes</taxon>
        <taxon>Peronosporales</taxon>
        <taxon>Peronosporaceae</taxon>
        <taxon>Hyaloperonospora</taxon>
    </lineage>
</organism>
<dbReference type="EnsemblProtists" id="HpaT800279">
    <property type="protein sequence ID" value="HpaP800279"/>
    <property type="gene ID" value="HpaG800279"/>
</dbReference>
<feature type="region of interest" description="Disordered" evidence="1">
    <location>
        <begin position="49"/>
        <end position="69"/>
    </location>
</feature>
<dbReference type="EnsemblProtists" id="HpaT800280">
    <property type="protein sequence ID" value="HpaP800280"/>
    <property type="gene ID" value="HpaG800280"/>
</dbReference>
<proteinExistence type="evidence at transcript level"/>
<evidence type="ECO:0000313" key="5">
    <source>
        <dbReference type="Proteomes" id="UP000011713"/>
    </source>
</evidence>
<evidence type="ECO:0000313" key="3">
    <source>
        <dbReference type="EMBL" id="BAP68906.1"/>
    </source>
</evidence>
<protein>
    <submittedName>
        <fullName evidence="3">RxLR effector candidate protein</fullName>
    </submittedName>
</protein>
<dbReference type="VEuPathDB" id="FungiDB:HpaG800279"/>
<evidence type="ECO:0000256" key="2">
    <source>
        <dbReference type="SAM" id="SignalP"/>
    </source>
</evidence>
<accession>M4B1Y2</accession>
<sequence>MRLYPLIFLAFTAAPARATGSARVSNSSSTKTSITASDPLFVNCTKNAPADRQARAQDSKSATSSAGVSNSSLTKVDFTASDPLFVDGTKDAPADQQVRAQDSKNDEERIPTLKIANVVPPSYVNDAKAVLSELYSDSPAHSLMLPTASWSKVVSEDKKTLERVDACIKGMSRTDDEPELPLFMSLFGEDTSLSTAMILFNVLESVAEIEMFEKLELWNNQEDLFNFLKRKNFFDPFSFAHVAALDAFLANLKTEKGATKIKFDVLVQHFGGVGELASFLSLAKLSPFTTEAATSLQLKLLKTWMDDGNGLRYVVTVLGLDELEKTIVPLTYEHLDTLAVYWYLEMEKKRPSTQKALFYVVKGLRKKYRDAAIVPAMMDGLRDVQSAWAHLHGKSSQPYDVSTTLETKQQDGCLRQFKLVLFYMWHFEQKAPETLDGNPFKLSEDQAVQLREEYRAFFLSQPDQKPILGLVSG</sequence>
<evidence type="ECO:0000313" key="4">
    <source>
        <dbReference type="EnsemblProtists" id="HpaP800279"/>
    </source>
</evidence>
<dbReference type="AlphaFoldDB" id="M4B1Y2"/>
<gene>
    <name evidence="3" type="primary">HaRxLL25</name>
</gene>
<dbReference type="EMBL" id="AB922331">
    <property type="protein sequence ID" value="BAP68906.1"/>
    <property type="molecule type" value="mRNA"/>
</dbReference>
<feature type="chain" id="PRO_5009704481" evidence="2">
    <location>
        <begin position="19"/>
        <end position="473"/>
    </location>
</feature>
<evidence type="ECO:0000256" key="1">
    <source>
        <dbReference type="SAM" id="MobiDB-lite"/>
    </source>
</evidence>
<reference evidence="5" key="1">
    <citation type="journal article" date="2010" name="Science">
        <title>Signatures of adaptation to obligate biotrophy in the Hyaloperonospora arabidopsidis genome.</title>
        <authorList>
            <person name="Baxter L."/>
            <person name="Tripathy S."/>
            <person name="Ishaque N."/>
            <person name="Boot N."/>
            <person name="Cabral A."/>
            <person name="Kemen E."/>
            <person name="Thines M."/>
            <person name="Ah-Fong A."/>
            <person name="Anderson R."/>
            <person name="Badejoko W."/>
            <person name="Bittner-Eddy P."/>
            <person name="Boore J.L."/>
            <person name="Chibucos M.C."/>
            <person name="Coates M."/>
            <person name="Dehal P."/>
            <person name="Delehaunty K."/>
            <person name="Dong S."/>
            <person name="Downton P."/>
            <person name="Dumas B."/>
            <person name="Fabro G."/>
            <person name="Fronick C."/>
            <person name="Fuerstenberg S.I."/>
            <person name="Fulton L."/>
            <person name="Gaulin E."/>
            <person name="Govers F."/>
            <person name="Hughes L."/>
            <person name="Humphray S."/>
            <person name="Jiang R.H."/>
            <person name="Judelson H."/>
            <person name="Kamoun S."/>
            <person name="Kyung K."/>
            <person name="Meijer H."/>
            <person name="Minx P."/>
            <person name="Morris P."/>
            <person name="Nelson J."/>
            <person name="Phuntumart V."/>
            <person name="Qutob D."/>
            <person name="Rehmany A."/>
            <person name="Rougon-Cardoso A."/>
            <person name="Ryden P."/>
            <person name="Torto-Alalibo T."/>
            <person name="Studholme D."/>
            <person name="Wang Y."/>
            <person name="Win J."/>
            <person name="Wood J."/>
            <person name="Clifton S.W."/>
            <person name="Rogers J."/>
            <person name="Van den Ackerveken G."/>
            <person name="Jones J.D."/>
            <person name="McDowell J.M."/>
            <person name="Beynon J."/>
            <person name="Tyler B.M."/>
        </authorList>
    </citation>
    <scope>NUCLEOTIDE SEQUENCE [LARGE SCALE GENOMIC DNA]</scope>
    <source>
        <strain evidence="5">Emoy2</strain>
    </source>
</reference>
<dbReference type="Proteomes" id="UP000011713">
    <property type="component" value="Unassembled WGS sequence"/>
</dbReference>
<reference evidence="3" key="2">
    <citation type="journal article" date="2014" name="PLoS Pathog.">
        <title>Expression profiling during arabidopsis/downy mildew interaction reveals a highly-expressed effector that attenuates responses to salicylic acid.</title>
        <authorList>
            <person name="Asai S."/>
            <person name="Rallapalli G."/>
            <person name="Piquerez S.J.M."/>
            <person name="Caillaud M.C."/>
            <person name="Furzer O.J."/>
            <person name="Ishaque N."/>
            <person name="Wirthmueller L."/>
            <person name="Fabro G."/>
            <person name="Shirasu K."/>
            <person name="Jones J.D.G."/>
        </authorList>
    </citation>
    <scope>NUCLEOTIDE SEQUENCE</scope>
    <source>
        <strain evidence="3">Emoy2</strain>
    </source>
</reference>
<feature type="compositionally biased region" description="Low complexity" evidence="1">
    <location>
        <begin position="59"/>
        <end position="69"/>
    </location>
</feature>
<dbReference type="InParanoid" id="M4B1Y2"/>
<dbReference type="EMBL" id="JH597777">
    <property type="status" value="NOT_ANNOTATED_CDS"/>
    <property type="molecule type" value="Genomic_DNA"/>
</dbReference>
<reference evidence="4" key="3">
    <citation type="submission" date="2015-06" db="UniProtKB">
        <authorList>
            <consortium name="EnsemblProtists"/>
        </authorList>
    </citation>
    <scope>IDENTIFICATION</scope>
    <source>
        <strain evidence="4">Emoy2</strain>
    </source>
</reference>
<name>M4B1Y2_HYAAE</name>